<protein>
    <submittedName>
        <fullName evidence="1">Uncharacterized protein</fullName>
    </submittedName>
</protein>
<evidence type="ECO:0000313" key="1">
    <source>
        <dbReference type="EMBL" id="GAA1656349.1"/>
    </source>
</evidence>
<accession>A0ABP4RL94</accession>
<evidence type="ECO:0000313" key="2">
    <source>
        <dbReference type="Proteomes" id="UP001500064"/>
    </source>
</evidence>
<proteinExistence type="predicted"/>
<comment type="caution">
    <text evidence="1">The sequence shown here is derived from an EMBL/GenBank/DDBJ whole genome shotgun (WGS) entry which is preliminary data.</text>
</comment>
<organism evidence="1 2">
    <name type="scientific">Nonomuraea maheshkhaliensis</name>
    <dbReference type="NCBI Taxonomy" id="419590"/>
    <lineage>
        <taxon>Bacteria</taxon>
        <taxon>Bacillati</taxon>
        <taxon>Actinomycetota</taxon>
        <taxon>Actinomycetes</taxon>
        <taxon>Streptosporangiales</taxon>
        <taxon>Streptosporangiaceae</taxon>
        <taxon>Nonomuraea</taxon>
    </lineage>
</organism>
<name>A0ABP4RL94_9ACTN</name>
<keyword evidence="2" id="KW-1185">Reference proteome</keyword>
<dbReference type="Proteomes" id="UP001500064">
    <property type="component" value="Unassembled WGS sequence"/>
</dbReference>
<gene>
    <name evidence="1" type="ORF">GCM10009733_062340</name>
</gene>
<dbReference type="EMBL" id="BAAAMU010000054">
    <property type="protein sequence ID" value="GAA1656349.1"/>
    <property type="molecule type" value="Genomic_DNA"/>
</dbReference>
<reference evidence="2" key="1">
    <citation type="journal article" date="2019" name="Int. J. Syst. Evol. Microbiol.">
        <title>The Global Catalogue of Microorganisms (GCM) 10K type strain sequencing project: providing services to taxonomists for standard genome sequencing and annotation.</title>
        <authorList>
            <consortium name="The Broad Institute Genomics Platform"/>
            <consortium name="The Broad Institute Genome Sequencing Center for Infectious Disease"/>
            <person name="Wu L."/>
            <person name="Ma J."/>
        </authorList>
    </citation>
    <scope>NUCLEOTIDE SEQUENCE [LARGE SCALE GENOMIC DNA]</scope>
    <source>
        <strain evidence="2">JCM 13929</strain>
    </source>
</reference>
<sequence length="55" mass="5109">MPTVVGGWECGGAGWEESGGAVAGQGAGAVGGVDGGVDLRKGPMFVGVGGFGGSR</sequence>